<dbReference type="EMBL" id="BAAACF010000001">
    <property type="protein sequence ID" value="GAA0720374.1"/>
    <property type="molecule type" value="Genomic_DNA"/>
</dbReference>
<gene>
    <name evidence="1" type="ORF">GCM10008905_09480</name>
</gene>
<reference evidence="1 2" key="1">
    <citation type="journal article" date="2019" name="Int. J. Syst. Evol. Microbiol.">
        <title>The Global Catalogue of Microorganisms (GCM) 10K type strain sequencing project: providing services to taxonomists for standard genome sequencing and annotation.</title>
        <authorList>
            <consortium name="The Broad Institute Genomics Platform"/>
            <consortium name="The Broad Institute Genome Sequencing Center for Infectious Disease"/>
            <person name="Wu L."/>
            <person name="Ma J."/>
        </authorList>
    </citation>
    <scope>NUCLEOTIDE SEQUENCE [LARGE SCALE GENOMIC DNA]</scope>
    <source>
        <strain evidence="1 2">JCM 1405</strain>
    </source>
</reference>
<keyword evidence="2" id="KW-1185">Reference proteome</keyword>
<comment type="caution">
    <text evidence="1">The sequence shown here is derived from an EMBL/GenBank/DDBJ whole genome shotgun (WGS) entry which is preliminary data.</text>
</comment>
<organism evidence="1 2">
    <name type="scientific">Clostridium malenominatum</name>
    <dbReference type="NCBI Taxonomy" id="1539"/>
    <lineage>
        <taxon>Bacteria</taxon>
        <taxon>Bacillati</taxon>
        <taxon>Bacillota</taxon>
        <taxon>Clostridia</taxon>
        <taxon>Eubacteriales</taxon>
        <taxon>Clostridiaceae</taxon>
        <taxon>Clostridium</taxon>
    </lineage>
</organism>
<proteinExistence type="predicted"/>
<evidence type="ECO:0000313" key="2">
    <source>
        <dbReference type="Proteomes" id="UP001500339"/>
    </source>
</evidence>
<sequence>MKIVARPIEVVSYTDNKGDVRPLKFRLQTENETEMVIKVDKIISREIEKLAGNPMLLFRCQSLIDNVQKQFEVKYELQTCKWMLYKI</sequence>
<accession>A0ABN1IS86</accession>
<dbReference type="Proteomes" id="UP001500339">
    <property type="component" value="Unassembled WGS sequence"/>
</dbReference>
<dbReference type="RefSeq" id="WP_343767224.1">
    <property type="nucleotide sequence ID" value="NZ_BAAACF010000001.1"/>
</dbReference>
<protein>
    <submittedName>
        <fullName evidence="1">Uncharacterized protein</fullName>
    </submittedName>
</protein>
<evidence type="ECO:0000313" key="1">
    <source>
        <dbReference type="EMBL" id="GAA0720374.1"/>
    </source>
</evidence>
<name>A0ABN1IS86_9CLOT</name>